<dbReference type="EMBL" id="JACEFB010000015">
    <property type="protein sequence ID" value="MBA2227505.1"/>
    <property type="molecule type" value="Genomic_DNA"/>
</dbReference>
<sequence length="108" mass="11823">MRKPARRPGPPYNAKVGPCSNNAIVAGIMLRCGQAFDIWGGYANLGNYSLAAQGPRPLLRPGHRVWQAPSRSDPQGRQQQPRGERGFEWQQSKVCGAYNGKANLLGHL</sequence>
<comment type="caution">
    <text evidence="2">The sequence shown here is derived from an EMBL/GenBank/DDBJ whole genome shotgun (WGS) entry which is preliminary data.</text>
</comment>
<feature type="compositionally biased region" description="Low complexity" evidence="1">
    <location>
        <begin position="69"/>
        <end position="81"/>
    </location>
</feature>
<gene>
    <name evidence="2" type="ORF">H0921_15200</name>
</gene>
<proteinExistence type="predicted"/>
<reference evidence="2 3" key="1">
    <citation type="submission" date="2020-07" db="EMBL/GenBank/DDBJ databases">
        <title>Thermogemmata thermophila gen. nov., sp. nov., a novel moderate thermophilic planctomycete from a Kamchatka hot spring.</title>
        <authorList>
            <person name="Elcheninov A.G."/>
            <person name="Podosokorskaya O.A."/>
            <person name="Kovaleva O.L."/>
            <person name="Novikov A."/>
            <person name="Bonch-Osmolovskaya E.A."/>
            <person name="Toshchakov S.V."/>
            <person name="Kublanov I.V."/>
        </authorList>
    </citation>
    <scope>NUCLEOTIDE SEQUENCE [LARGE SCALE GENOMIC DNA]</scope>
    <source>
        <strain evidence="2 3">2918</strain>
    </source>
</reference>
<evidence type="ECO:0000313" key="2">
    <source>
        <dbReference type="EMBL" id="MBA2227505.1"/>
    </source>
</evidence>
<evidence type="ECO:0000313" key="3">
    <source>
        <dbReference type="Proteomes" id="UP000542342"/>
    </source>
</evidence>
<evidence type="ECO:0000256" key="1">
    <source>
        <dbReference type="SAM" id="MobiDB-lite"/>
    </source>
</evidence>
<name>A0A7V8VGA8_9BACT</name>
<accession>A0A7V8VGA8</accession>
<dbReference type="RefSeq" id="WP_194539373.1">
    <property type="nucleotide sequence ID" value="NZ_JACEFB010000015.1"/>
</dbReference>
<dbReference type="AlphaFoldDB" id="A0A7V8VGA8"/>
<feature type="region of interest" description="Disordered" evidence="1">
    <location>
        <begin position="61"/>
        <end position="88"/>
    </location>
</feature>
<protein>
    <submittedName>
        <fullName evidence="2">Uncharacterized protein</fullName>
    </submittedName>
</protein>
<dbReference type="Proteomes" id="UP000542342">
    <property type="component" value="Unassembled WGS sequence"/>
</dbReference>
<keyword evidence="3" id="KW-1185">Reference proteome</keyword>
<organism evidence="2 3">
    <name type="scientific">Thermogemmata fonticola</name>
    <dbReference type="NCBI Taxonomy" id="2755323"/>
    <lineage>
        <taxon>Bacteria</taxon>
        <taxon>Pseudomonadati</taxon>
        <taxon>Planctomycetota</taxon>
        <taxon>Planctomycetia</taxon>
        <taxon>Gemmatales</taxon>
        <taxon>Gemmataceae</taxon>
        <taxon>Thermogemmata</taxon>
    </lineage>
</organism>